<evidence type="ECO:0000256" key="8">
    <source>
        <dbReference type="ARBA" id="ARBA00023239"/>
    </source>
</evidence>
<dbReference type="HAMAP" id="MF_00318">
    <property type="entry name" value="Enolase"/>
    <property type="match status" value="1"/>
</dbReference>
<gene>
    <name evidence="13" type="ORF">CDAUBV1_LOCUS12325</name>
</gene>
<dbReference type="InterPro" id="IPR029017">
    <property type="entry name" value="Enolase-like_N"/>
</dbReference>
<dbReference type="SUPFAM" id="SSF54826">
    <property type="entry name" value="Enolase N-terminal domain-like"/>
    <property type="match status" value="1"/>
</dbReference>
<dbReference type="SFLD" id="SFLDS00001">
    <property type="entry name" value="Enolase"/>
    <property type="match status" value="1"/>
</dbReference>
<accession>A0AAV2TR20</accession>
<evidence type="ECO:0000259" key="12">
    <source>
        <dbReference type="SMART" id="SM01193"/>
    </source>
</evidence>
<dbReference type="AlphaFoldDB" id="A0AAV2TR20"/>
<dbReference type="Gene3D" id="3.20.20.120">
    <property type="entry name" value="Enolase-like C-terminal domain"/>
    <property type="match status" value="1"/>
</dbReference>
<dbReference type="NCBIfam" id="TIGR01060">
    <property type="entry name" value="eno"/>
    <property type="match status" value="1"/>
</dbReference>
<organism evidence="13 14">
    <name type="scientific">Calicophoron daubneyi</name>
    <name type="common">Rumen fluke</name>
    <name type="synonym">Paramphistomum daubneyi</name>
    <dbReference type="NCBI Taxonomy" id="300641"/>
    <lineage>
        <taxon>Eukaryota</taxon>
        <taxon>Metazoa</taxon>
        <taxon>Spiralia</taxon>
        <taxon>Lophotrochozoa</taxon>
        <taxon>Platyhelminthes</taxon>
        <taxon>Trematoda</taxon>
        <taxon>Digenea</taxon>
        <taxon>Plagiorchiida</taxon>
        <taxon>Pronocephalata</taxon>
        <taxon>Paramphistomoidea</taxon>
        <taxon>Paramphistomidae</taxon>
        <taxon>Calicophoron</taxon>
    </lineage>
</organism>
<evidence type="ECO:0000259" key="11">
    <source>
        <dbReference type="SMART" id="SM01192"/>
    </source>
</evidence>
<evidence type="ECO:0000256" key="6">
    <source>
        <dbReference type="ARBA" id="ARBA00022842"/>
    </source>
</evidence>
<dbReference type="GO" id="GO:0000015">
    <property type="term" value="C:phosphopyruvate hydratase complex"/>
    <property type="evidence" value="ECO:0007669"/>
    <property type="project" value="InterPro"/>
</dbReference>
<dbReference type="SFLD" id="SFLDG00178">
    <property type="entry name" value="enolase"/>
    <property type="match status" value="1"/>
</dbReference>
<reference evidence="13" key="1">
    <citation type="submission" date="2024-06" db="EMBL/GenBank/DDBJ databases">
        <authorList>
            <person name="Liu X."/>
            <person name="Lenzi L."/>
            <person name="Haldenby T S."/>
            <person name="Uol C."/>
        </authorList>
    </citation>
    <scope>NUCLEOTIDE SEQUENCE</scope>
</reference>
<dbReference type="PROSITE" id="PS00164">
    <property type="entry name" value="ENOLASE"/>
    <property type="match status" value="1"/>
</dbReference>
<dbReference type="InterPro" id="IPR000941">
    <property type="entry name" value="Enolase"/>
</dbReference>
<evidence type="ECO:0000256" key="2">
    <source>
        <dbReference type="ARBA" id="ARBA00005031"/>
    </source>
</evidence>
<evidence type="ECO:0000256" key="3">
    <source>
        <dbReference type="ARBA" id="ARBA00009604"/>
    </source>
</evidence>
<evidence type="ECO:0000256" key="5">
    <source>
        <dbReference type="ARBA" id="ARBA00017068"/>
    </source>
</evidence>
<dbReference type="PRINTS" id="PR00148">
    <property type="entry name" value="ENOLASE"/>
</dbReference>
<keyword evidence="8" id="KW-0456">Lyase</keyword>
<dbReference type="Pfam" id="PF00113">
    <property type="entry name" value="Enolase_C"/>
    <property type="match status" value="1"/>
</dbReference>
<comment type="cofactor">
    <cofactor evidence="1">
        <name>Mg(2+)</name>
        <dbReference type="ChEBI" id="CHEBI:18420"/>
    </cofactor>
</comment>
<dbReference type="Gene3D" id="3.30.390.10">
    <property type="entry name" value="Enolase-like, N-terminal domain"/>
    <property type="match status" value="1"/>
</dbReference>
<keyword evidence="7" id="KW-0324">Glycolysis</keyword>
<keyword evidence="6" id="KW-0460">Magnesium</keyword>
<dbReference type="Pfam" id="PF03952">
    <property type="entry name" value="Enolase_N"/>
    <property type="match status" value="1"/>
</dbReference>
<feature type="domain" description="Enolase C-terminal TIM barrel" evidence="11">
    <location>
        <begin position="141"/>
        <end position="431"/>
    </location>
</feature>
<dbReference type="InterPro" id="IPR020810">
    <property type="entry name" value="Enolase_C"/>
</dbReference>
<dbReference type="InterPro" id="IPR020811">
    <property type="entry name" value="Enolase_N"/>
</dbReference>
<protein>
    <recommendedName>
        <fullName evidence="5">Enolase</fullName>
        <ecNumber evidence="4">4.2.1.11</ecNumber>
    </recommendedName>
    <alternativeName>
        <fullName evidence="9">2-phospho-D-glycerate hydro-lyase</fullName>
    </alternativeName>
    <alternativeName>
        <fullName evidence="10">2-phosphoglycerate dehydratase</fullName>
    </alternativeName>
</protein>
<evidence type="ECO:0000256" key="4">
    <source>
        <dbReference type="ARBA" id="ARBA00012058"/>
    </source>
</evidence>
<evidence type="ECO:0000256" key="1">
    <source>
        <dbReference type="ARBA" id="ARBA00001946"/>
    </source>
</evidence>
<dbReference type="InterPro" id="IPR020809">
    <property type="entry name" value="Enolase_CS"/>
</dbReference>
<dbReference type="PANTHER" id="PTHR11902:SF1">
    <property type="entry name" value="ENOLASE"/>
    <property type="match status" value="1"/>
</dbReference>
<sequence>MSIKSIYARQIFDSRGNPTIEVDLTTDKGLFRAAVPSGASTGVHEAVELRDKGLEYMGKGVMQAVNNVNTQIAPRLIEKGFLVTDQKSIDELMIKMDGSSNKGVFGANAVLGVSLAVCKAGAAEKGLPLYKYIAELAGNSEVIMPVPSFNVINGGSHAGNKLAMQEFMIMPTGAKNFREAMRMGTEVYHNLRSVIKGKYGIDACNVGDEGGFAPNIQDCMEGLELLRVAIEKAGYTGKVKIAMDSAASEYYKNGKYDLDFKNPLSQESQWVTSDGLADVYKAMITNYPIVSIEDPFEQDDWDAWNKMTGSCDIQIVGDDLTVTNPERVRKAIDQRACNCLLLKVNQIGSVTESIEACKMAQAAGWGVMVSHRSGETEDTFIADLVVGLCTGQIKTGAPCRSERLAKYNQLLRIEEELGSSAKYAGENFRYPMGGNRPPSFAGAPVAANASPTAPAVPPTPAIAPVNDGGISAGGGSVVICPAGTNSPATTGENQKSGPTITFQIGVTFNP</sequence>
<dbReference type="GO" id="GO:0004634">
    <property type="term" value="F:phosphopyruvate hydratase activity"/>
    <property type="evidence" value="ECO:0007669"/>
    <property type="project" value="UniProtKB-EC"/>
</dbReference>
<dbReference type="EMBL" id="CAXLJL010000445">
    <property type="protein sequence ID" value="CAL5137842.1"/>
    <property type="molecule type" value="Genomic_DNA"/>
</dbReference>
<dbReference type="Proteomes" id="UP001497525">
    <property type="component" value="Unassembled WGS sequence"/>
</dbReference>
<dbReference type="InterPro" id="IPR036849">
    <property type="entry name" value="Enolase-like_C_sf"/>
</dbReference>
<evidence type="ECO:0000256" key="9">
    <source>
        <dbReference type="ARBA" id="ARBA00031125"/>
    </source>
</evidence>
<evidence type="ECO:0000313" key="13">
    <source>
        <dbReference type="EMBL" id="CAL5137842.1"/>
    </source>
</evidence>
<proteinExistence type="inferred from homology"/>
<dbReference type="CDD" id="cd03313">
    <property type="entry name" value="enolase"/>
    <property type="match status" value="1"/>
</dbReference>
<dbReference type="PANTHER" id="PTHR11902">
    <property type="entry name" value="ENOLASE"/>
    <property type="match status" value="1"/>
</dbReference>
<comment type="pathway">
    <text evidence="2">Carbohydrate degradation; glycolysis; pyruvate from D-glyceraldehyde 3-phosphate: step 4/5.</text>
</comment>
<evidence type="ECO:0000256" key="10">
    <source>
        <dbReference type="ARBA" id="ARBA00032132"/>
    </source>
</evidence>
<dbReference type="SMART" id="SM01192">
    <property type="entry name" value="Enolase_C"/>
    <property type="match status" value="1"/>
</dbReference>
<dbReference type="EC" id="4.2.1.11" evidence="4"/>
<dbReference type="GO" id="GO:0006096">
    <property type="term" value="P:glycolytic process"/>
    <property type="evidence" value="ECO:0007669"/>
    <property type="project" value="UniProtKB-KW"/>
</dbReference>
<dbReference type="FunFam" id="3.30.390.10:FF:000001">
    <property type="entry name" value="Enolase"/>
    <property type="match status" value="1"/>
</dbReference>
<dbReference type="FunFam" id="3.20.20.120:FF:000002">
    <property type="entry name" value="Enolase 1"/>
    <property type="match status" value="1"/>
</dbReference>
<feature type="domain" description="Enolase N-terminal" evidence="12">
    <location>
        <begin position="3"/>
        <end position="133"/>
    </location>
</feature>
<name>A0AAV2TR20_CALDB</name>
<dbReference type="SMART" id="SM01193">
    <property type="entry name" value="Enolase_N"/>
    <property type="match status" value="1"/>
</dbReference>
<dbReference type="SUPFAM" id="SSF51604">
    <property type="entry name" value="Enolase C-terminal domain-like"/>
    <property type="match status" value="1"/>
</dbReference>
<evidence type="ECO:0000256" key="7">
    <source>
        <dbReference type="ARBA" id="ARBA00023152"/>
    </source>
</evidence>
<comment type="caution">
    <text evidence="13">The sequence shown here is derived from an EMBL/GenBank/DDBJ whole genome shotgun (WGS) entry which is preliminary data.</text>
</comment>
<dbReference type="GO" id="GO:0000287">
    <property type="term" value="F:magnesium ion binding"/>
    <property type="evidence" value="ECO:0007669"/>
    <property type="project" value="InterPro"/>
</dbReference>
<evidence type="ECO:0000313" key="14">
    <source>
        <dbReference type="Proteomes" id="UP001497525"/>
    </source>
</evidence>
<comment type="similarity">
    <text evidence="3">Belongs to the enolase family.</text>
</comment>
<dbReference type="SFLD" id="SFLDF00002">
    <property type="entry name" value="enolase"/>
    <property type="match status" value="1"/>
</dbReference>